<dbReference type="Proteomes" id="UP000027180">
    <property type="component" value="Plasmid pRetIE4771d"/>
</dbReference>
<dbReference type="InterPro" id="IPR002509">
    <property type="entry name" value="NODB_dom"/>
</dbReference>
<evidence type="ECO:0000256" key="3">
    <source>
        <dbReference type="ARBA" id="ARBA00020071"/>
    </source>
</evidence>
<dbReference type="GO" id="GO:0016810">
    <property type="term" value="F:hydrolase activity, acting on carbon-nitrogen (but not peptide) bonds"/>
    <property type="evidence" value="ECO:0007669"/>
    <property type="project" value="InterPro"/>
</dbReference>
<dbReference type="Gene3D" id="3.20.20.370">
    <property type="entry name" value="Glycoside hydrolase/deacetylase"/>
    <property type="match status" value="1"/>
</dbReference>
<keyword evidence="6" id="KW-0614">Plasmid</keyword>
<sequence length="288" mass="32142">MTMEASDDLPSRWPNGARCVVAITIDFDGPSLEVGRARNTLGIYSHGRYSAKCGIPRYLRILQDASIPSTFFVPGYDAEQHPESVREIAASGHEIGAHGYVHEGWDLGDEEPFFLRKTHDVLTDLLGAPPLGWRSPSGHKSARTMRELKRLGYIYDSSDKDRDMPYMAEFDGRVHDDLVVLPNNTSSLDDFPFYRVSYTPPSDVLAHWIEEFEAIRDEGGYFNLTLHPRVGYGSGSPARAHIVKELIDHIKSSGDSCFVGLAQLAKWCLKSPAQWPKTPTIHPAEEVS</sequence>
<dbReference type="InterPro" id="IPR011330">
    <property type="entry name" value="Glyco_hydro/deAcase_b/a-brl"/>
</dbReference>
<comment type="function">
    <text evidence="1">Is involved in generating a small heat-stable compound (Nod), an acylated oligomer of N-acetylglucosamine, that stimulates mitosis in various plant protoplasts.</text>
</comment>
<gene>
    <name evidence="6" type="ORF">IE4771_PD00565</name>
</gene>
<dbReference type="EMBL" id="CP006990">
    <property type="protein sequence ID" value="AIC31119.1"/>
    <property type="molecule type" value="Genomic_DNA"/>
</dbReference>
<dbReference type="RefSeq" id="WP_245308112.1">
    <property type="nucleotide sequence ID" value="NZ_CP006990.1"/>
</dbReference>
<protein>
    <recommendedName>
        <fullName evidence="3">Chitooligosaccharide deacetylase</fullName>
    </recommendedName>
    <alternativeName>
        <fullName evidence="4">Nodulation protein B</fullName>
    </alternativeName>
</protein>
<feature type="domain" description="NodB homology" evidence="5">
    <location>
        <begin position="19"/>
        <end position="259"/>
    </location>
</feature>
<evidence type="ECO:0000259" key="5">
    <source>
        <dbReference type="PROSITE" id="PS51677"/>
    </source>
</evidence>
<evidence type="ECO:0000256" key="2">
    <source>
        <dbReference type="ARBA" id="ARBA00010973"/>
    </source>
</evidence>
<dbReference type="SUPFAM" id="SSF88713">
    <property type="entry name" value="Glycoside hydrolase/deacetylase"/>
    <property type="match status" value="1"/>
</dbReference>
<dbReference type="KEGG" id="rei:IE4771_PD00565"/>
<name>A0A060IBW9_RHIET</name>
<dbReference type="PANTHER" id="PTHR47561">
    <property type="entry name" value="POLYSACCHARIDE DEACETYLASE FAMILY PROTEIN (AFU_ORTHOLOGUE AFUA_6G05030)"/>
    <property type="match status" value="1"/>
</dbReference>
<reference evidence="6 7" key="1">
    <citation type="submission" date="2013-12" db="EMBL/GenBank/DDBJ databases">
        <title>Complete genome sequence of Rhizobium etli bv. mimosae IE4771.</title>
        <authorList>
            <person name="Bustos P."/>
            <person name="Santamaria R.I."/>
            <person name="Lozano L."/>
            <person name="Ormeno-Orrillo E."/>
            <person name="Rogel M.A."/>
            <person name="Romero D."/>
            <person name="Cevallos M.A."/>
            <person name="Martinez-Romero E."/>
            <person name="Gonzalez V."/>
        </authorList>
    </citation>
    <scope>NUCLEOTIDE SEQUENCE [LARGE SCALE GENOMIC DNA]</scope>
    <source>
        <strain evidence="6 7">IE4771</strain>
        <plasmid evidence="7">Plasmid pRetIE4771d</plasmid>
    </source>
</reference>
<dbReference type="Pfam" id="PF01522">
    <property type="entry name" value="Polysacc_deac_1"/>
    <property type="match status" value="1"/>
</dbReference>
<comment type="similarity">
    <text evidence="2">Belongs to the polysaccharide deacetylase family.</text>
</comment>
<dbReference type="AlphaFoldDB" id="A0A060IBW9"/>
<accession>A0A060IBW9</accession>
<dbReference type="HOGENOM" id="CLU_029940_1_1_5"/>
<evidence type="ECO:0000256" key="4">
    <source>
        <dbReference type="ARBA" id="ARBA00032976"/>
    </source>
</evidence>
<evidence type="ECO:0000313" key="7">
    <source>
        <dbReference type="Proteomes" id="UP000027180"/>
    </source>
</evidence>
<dbReference type="PANTHER" id="PTHR47561:SF1">
    <property type="entry name" value="POLYSACCHARIDE DEACETYLASE FAMILY PROTEIN (AFU_ORTHOLOGUE AFUA_6G05030)"/>
    <property type="match status" value="1"/>
</dbReference>
<dbReference type="PROSITE" id="PS51677">
    <property type="entry name" value="NODB"/>
    <property type="match status" value="1"/>
</dbReference>
<dbReference type="GO" id="GO:0005975">
    <property type="term" value="P:carbohydrate metabolic process"/>
    <property type="evidence" value="ECO:0007669"/>
    <property type="project" value="InterPro"/>
</dbReference>
<evidence type="ECO:0000256" key="1">
    <source>
        <dbReference type="ARBA" id="ARBA00003236"/>
    </source>
</evidence>
<geneLocation type="plasmid" evidence="6 7">
    <name>pRetIE4771d</name>
</geneLocation>
<organism evidence="6 7">
    <name type="scientific">Rhizobium etli bv. mimosae str. IE4771</name>
    <dbReference type="NCBI Taxonomy" id="1432050"/>
    <lineage>
        <taxon>Bacteria</taxon>
        <taxon>Pseudomonadati</taxon>
        <taxon>Pseudomonadota</taxon>
        <taxon>Alphaproteobacteria</taxon>
        <taxon>Hyphomicrobiales</taxon>
        <taxon>Rhizobiaceae</taxon>
        <taxon>Rhizobium/Agrobacterium group</taxon>
        <taxon>Rhizobium</taxon>
    </lineage>
</organism>
<evidence type="ECO:0000313" key="6">
    <source>
        <dbReference type="EMBL" id="AIC31119.1"/>
    </source>
</evidence>
<proteinExistence type="inferred from homology"/>